<reference evidence="6 7" key="1">
    <citation type="journal article" date="2017" name="Antonie Van Leeuwenhoek">
        <title>Phylogenomic resolution of the bacterial genus Pantoea and its relationship with Erwinia and Tatumella.</title>
        <authorList>
            <person name="Palmer M."/>
            <person name="Steenkamp E.T."/>
            <person name="Coetzee M.P."/>
            <person name="Chan W.Y."/>
            <person name="van Zyl E."/>
            <person name="De Maayer P."/>
            <person name="Coutinho T.A."/>
            <person name="Blom J."/>
            <person name="Smits T.H."/>
            <person name="Duffy B."/>
            <person name="Venter S.N."/>
        </authorList>
    </citation>
    <scope>NUCLEOTIDE SEQUENCE [LARGE SCALE GENOMIC DNA]</scope>
    <source>
        <strain evidence="6 7">LMG 2657</strain>
    </source>
</reference>
<dbReference type="OrthoDB" id="9784450at2"/>
<dbReference type="NCBIfam" id="NF007739">
    <property type="entry name" value="PRK10419.1"/>
    <property type="match status" value="2"/>
</dbReference>
<feature type="domain" description="ABC transporter" evidence="5">
    <location>
        <begin position="351"/>
        <end position="593"/>
    </location>
</feature>
<dbReference type="PROSITE" id="PS50893">
    <property type="entry name" value="ABC_TRANSPORTER_2"/>
    <property type="match status" value="2"/>
</dbReference>
<dbReference type="RefSeq" id="WP_084879706.1">
    <property type="nucleotide sequence ID" value="NZ_JAGGMY010000002.1"/>
</dbReference>
<dbReference type="Proteomes" id="UP000193749">
    <property type="component" value="Unassembled WGS sequence"/>
</dbReference>
<evidence type="ECO:0000313" key="7">
    <source>
        <dbReference type="Proteomes" id="UP000193749"/>
    </source>
</evidence>
<dbReference type="GO" id="GO:0015833">
    <property type="term" value="P:peptide transport"/>
    <property type="evidence" value="ECO:0007669"/>
    <property type="project" value="InterPro"/>
</dbReference>
<evidence type="ECO:0000256" key="1">
    <source>
        <dbReference type="ARBA" id="ARBA00006526"/>
    </source>
</evidence>
<dbReference type="STRING" id="55209.HA50_25745"/>
<dbReference type="CDD" id="cd03257">
    <property type="entry name" value="ABC_NikE_OppD_transporters"/>
    <property type="match status" value="2"/>
</dbReference>
<comment type="caution">
    <text evidence="6">The sequence shown here is derived from an EMBL/GenBank/DDBJ whole genome shotgun (WGS) entry which is preliminary data.</text>
</comment>
<keyword evidence="3" id="KW-0547">Nucleotide-binding</keyword>
<dbReference type="GO" id="GO:0005524">
    <property type="term" value="F:ATP binding"/>
    <property type="evidence" value="ECO:0007669"/>
    <property type="project" value="UniProtKB-KW"/>
</dbReference>
<dbReference type="PANTHER" id="PTHR43776:SF7">
    <property type="entry name" value="D,D-DIPEPTIDE TRANSPORT ATP-BINDING PROTEIN DDPF-RELATED"/>
    <property type="match status" value="1"/>
</dbReference>
<keyword evidence="4" id="KW-0067">ATP-binding</keyword>
<evidence type="ECO:0000256" key="2">
    <source>
        <dbReference type="ARBA" id="ARBA00022448"/>
    </source>
</evidence>
<dbReference type="GO" id="GO:0016887">
    <property type="term" value="F:ATP hydrolysis activity"/>
    <property type="evidence" value="ECO:0007669"/>
    <property type="project" value="InterPro"/>
</dbReference>
<evidence type="ECO:0000256" key="3">
    <source>
        <dbReference type="ARBA" id="ARBA00022741"/>
    </source>
</evidence>
<evidence type="ECO:0000259" key="5">
    <source>
        <dbReference type="PROSITE" id="PS50893"/>
    </source>
</evidence>
<dbReference type="Pfam" id="PF08352">
    <property type="entry name" value="oligo_HPY"/>
    <property type="match status" value="1"/>
</dbReference>
<dbReference type="PANTHER" id="PTHR43776">
    <property type="entry name" value="TRANSPORT ATP-BINDING PROTEIN"/>
    <property type="match status" value="1"/>
</dbReference>
<dbReference type="AlphaFoldDB" id="A0A1X1EM84"/>
<dbReference type="SUPFAM" id="SSF52540">
    <property type="entry name" value="P-loop containing nucleoside triphosphate hydrolases"/>
    <property type="match status" value="2"/>
</dbReference>
<dbReference type="InterPro" id="IPR027417">
    <property type="entry name" value="P-loop_NTPase"/>
</dbReference>
<accession>A0A1X1EM84</accession>
<dbReference type="InterPro" id="IPR003593">
    <property type="entry name" value="AAA+_ATPase"/>
</dbReference>
<evidence type="ECO:0000256" key="4">
    <source>
        <dbReference type="ARBA" id="ARBA00022840"/>
    </source>
</evidence>
<dbReference type="InterPro" id="IPR003439">
    <property type="entry name" value="ABC_transporter-like_ATP-bd"/>
</dbReference>
<dbReference type="GO" id="GO:0055085">
    <property type="term" value="P:transmembrane transport"/>
    <property type="evidence" value="ECO:0007669"/>
    <property type="project" value="UniProtKB-ARBA"/>
</dbReference>
<proteinExistence type="inferred from homology"/>
<comment type="similarity">
    <text evidence="1">Belongs to the ABC transporter superfamily. Drug exporter-2 (TC 3.A.1.117) family.</text>
</comment>
<dbReference type="InterPro" id="IPR013563">
    <property type="entry name" value="Oligopep_ABC_C"/>
</dbReference>
<dbReference type="Gene3D" id="3.40.50.300">
    <property type="entry name" value="P-loop containing nucleotide triphosphate hydrolases"/>
    <property type="match status" value="2"/>
</dbReference>
<name>A0A1X1EM84_PANCY</name>
<dbReference type="Pfam" id="PF00005">
    <property type="entry name" value="ABC_tran"/>
    <property type="match status" value="2"/>
</dbReference>
<dbReference type="EMBL" id="MLJI01000002">
    <property type="protein sequence ID" value="ORM89986.1"/>
    <property type="molecule type" value="Genomic_DNA"/>
</dbReference>
<dbReference type="SMART" id="SM00382">
    <property type="entry name" value="AAA"/>
    <property type="match status" value="2"/>
</dbReference>
<dbReference type="InterPro" id="IPR017871">
    <property type="entry name" value="ABC_transporter-like_CS"/>
</dbReference>
<sequence length="603" mass="66464">MNTATVGLVNIKPIALHVNDLNVALQRNGQRLQALHNINFKLHQGEILGLVGESGAGKSLLLKTLVNQLPPGFVGNQDAIRFFPDDVPAGNRLKLGSEVTFIPQDPMNALNPIHTVMRHFHEQLSLLRLPAVAIREKAIDILSAVNLSHPEELLSCYPHQLSGGMAQRILIALAFVTEPRLVICDEIMTALDVINQQHVITMIAKMQARYGTSILFVTHDLAFATQHCHQLMVMYAGEIIETGTASDVMNHPAHPYTRALIKARPSLNPDWQYIAGIPGNMPTLEALNAESLCRFAPRCDCQQPRCLTQPLPRNKEIKCHFSAQLPVVAAAVDAAPQLSPHQFSGHSIPFLRVEGMGKEYVERKGWRNVIKPVLSDVNFTVSPGEFIGLLGESGSGKSTLARLMMGLESPTQGRILLNGKVLPKTGRSMSDSIQLIFQNNAQALNPHRNVANILTQGMENKPFLRSERKQRAEELADLVGLSHKLLDKYPQQLSGGQRQRVNIGRALCTMPQLLIADEIVSGLDVSIQARILNLLLALRKKQKFALLLISHDLNVVNYLCSKVIVLHKGFIAEQGNTKQVLHEPESLLTQELIKNSHTGSTMA</sequence>
<dbReference type="NCBIfam" id="TIGR01727">
    <property type="entry name" value="oligo_HPY"/>
    <property type="match status" value="1"/>
</dbReference>
<gene>
    <name evidence="6" type="ORF">HA50_25745</name>
</gene>
<feature type="domain" description="ABC transporter" evidence="5">
    <location>
        <begin position="16"/>
        <end position="261"/>
    </location>
</feature>
<dbReference type="PROSITE" id="PS00211">
    <property type="entry name" value="ABC_TRANSPORTER_1"/>
    <property type="match status" value="2"/>
</dbReference>
<dbReference type="InterPro" id="IPR050319">
    <property type="entry name" value="ABC_transp_ATP-bind"/>
</dbReference>
<keyword evidence="7" id="KW-1185">Reference proteome</keyword>
<organism evidence="6 7">
    <name type="scientific">Pantoea cypripedii</name>
    <name type="common">Pectobacterium cypripedii</name>
    <name type="synonym">Erwinia cypripedii</name>
    <dbReference type="NCBI Taxonomy" id="55209"/>
    <lineage>
        <taxon>Bacteria</taxon>
        <taxon>Pseudomonadati</taxon>
        <taxon>Pseudomonadota</taxon>
        <taxon>Gammaproteobacteria</taxon>
        <taxon>Enterobacterales</taxon>
        <taxon>Erwiniaceae</taxon>
        <taxon>Pantoea</taxon>
    </lineage>
</organism>
<evidence type="ECO:0000313" key="6">
    <source>
        <dbReference type="EMBL" id="ORM89986.1"/>
    </source>
</evidence>
<keyword evidence="2" id="KW-0813">Transport</keyword>
<protein>
    <recommendedName>
        <fullName evidence="5">ABC transporter domain-containing protein</fullName>
    </recommendedName>
</protein>